<dbReference type="PROSITE" id="PS50109">
    <property type="entry name" value="HIS_KIN"/>
    <property type="match status" value="1"/>
</dbReference>
<keyword evidence="3" id="KW-0597">Phosphoprotein</keyword>
<comment type="caution">
    <text evidence="10">The sequence shown here is derived from an EMBL/GenBank/DDBJ whole genome shotgun (WGS) entry which is preliminary data.</text>
</comment>
<evidence type="ECO:0000256" key="8">
    <source>
        <dbReference type="ARBA" id="ARBA00023012"/>
    </source>
</evidence>
<dbReference type="InterPro" id="IPR004358">
    <property type="entry name" value="Sig_transdc_His_kin-like_C"/>
</dbReference>
<dbReference type="Gene3D" id="3.30.450.20">
    <property type="entry name" value="PAS domain"/>
    <property type="match status" value="1"/>
</dbReference>
<evidence type="ECO:0000313" key="11">
    <source>
        <dbReference type="Proteomes" id="UP000282076"/>
    </source>
</evidence>
<dbReference type="Proteomes" id="UP000282076">
    <property type="component" value="Unassembled WGS sequence"/>
</dbReference>
<dbReference type="PANTHER" id="PTHR43065">
    <property type="entry name" value="SENSOR HISTIDINE KINASE"/>
    <property type="match status" value="1"/>
</dbReference>
<proteinExistence type="predicted"/>
<keyword evidence="6 10" id="KW-0418">Kinase</keyword>
<dbReference type="OrthoDB" id="9815750at2"/>
<gene>
    <name evidence="10" type="ORF">D7Z26_23020</name>
</gene>
<sequence>MLADNDSVQLKRNDLDSYIRQFANRFLTLESIGVLLINSDFRIVEASDMICAVFGCERSDVIDQPVEAWMSFVDMQQRPFDRSLIEGASFRNRELNWTRDKISIKLMLDGETLQEDGLITGAFVLFRDVSHLLNLEEQIRRSDRLKTIGQIAAGTAHEIRNPLTAIKGFMQLLNRTLADREMVKEREFVGIVLTELERVNDLVSDFLLLSKPKEAKRASMRVGKVLQEILPMIRNEALLHSVTVIYRPKPELPPILADKELLKQVFLNLGKNAIEAMGEGGTLIIRENHYPYESDKIAIEIQDTGPGIPPDFLDKVFDPFFTTKPQGTGLGLSVCQRIVHDLGGSIEVLSSEEGTKFIVWIPYDGGERGD</sequence>
<evidence type="ECO:0000256" key="6">
    <source>
        <dbReference type="ARBA" id="ARBA00022777"/>
    </source>
</evidence>
<dbReference type="SUPFAM" id="SSF55785">
    <property type="entry name" value="PYP-like sensor domain (PAS domain)"/>
    <property type="match status" value="1"/>
</dbReference>
<dbReference type="GO" id="GO:0000155">
    <property type="term" value="F:phosphorelay sensor kinase activity"/>
    <property type="evidence" value="ECO:0007669"/>
    <property type="project" value="InterPro"/>
</dbReference>
<dbReference type="GO" id="GO:0005524">
    <property type="term" value="F:ATP binding"/>
    <property type="evidence" value="ECO:0007669"/>
    <property type="project" value="UniProtKB-KW"/>
</dbReference>
<dbReference type="InterPro" id="IPR003661">
    <property type="entry name" value="HisK_dim/P_dom"/>
</dbReference>
<dbReference type="InterPro" id="IPR000014">
    <property type="entry name" value="PAS"/>
</dbReference>
<accession>A0A494XHM6</accession>
<evidence type="ECO:0000256" key="2">
    <source>
        <dbReference type="ARBA" id="ARBA00012438"/>
    </source>
</evidence>
<dbReference type="SUPFAM" id="SSF47384">
    <property type="entry name" value="Homodimeric domain of signal transducing histidine kinase"/>
    <property type="match status" value="1"/>
</dbReference>
<dbReference type="Pfam" id="PF02518">
    <property type="entry name" value="HATPase_c"/>
    <property type="match status" value="1"/>
</dbReference>
<reference evidence="10 11" key="1">
    <citation type="submission" date="2018-10" db="EMBL/GenBank/DDBJ databases">
        <title>Cohnella sp. M2MS4P-1, whole genome shotgun sequence.</title>
        <authorList>
            <person name="Tuo L."/>
        </authorList>
    </citation>
    <scope>NUCLEOTIDE SEQUENCE [LARGE SCALE GENOMIC DNA]</scope>
    <source>
        <strain evidence="10 11">M2MS4P-1</strain>
    </source>
</reference>
<evidence type="ECO:0000256" key="3">
    <source>
        <dbReference type="ARBA" id="ARBA00022553"/>
    </source>
</evidence>
<dbReference type="AlphaFoldDB" id="A0A494XHM6"/>
<keyword evidence="11" id="KW-1185">Reference proteome</keyword>
<evidence type="ECO:0000256" key="4">
    <source>
        <dbReference type="ARBA" id="ARBA00022679"/>
    </source>
</evidence>
<dbReference type="EC" id="2.7.13.3" evidence="2"/>
<evidence type="ECO:0000313" key="10">
    <source>
        <dbReference type="EMBL" id="RKP48096.1"/>
    </source>
</evidence>
<dbReference type="InterPro" id="IPR005467">
    <property type="entry name" value="His_kinase_dom"/>
</dbReference>
<keyword evidence="4" id="KW-0808">Transferase</keyword>
<dbReference type="SMART" id="SM00387">
    <property type="entry name" value="HATPase_c"/>
    <property type="match status" value="1"/>
</dbReference>
<dbReference type="SMART" id="SM00388">
    <property type="entry name" value="HisKA"/>
    <property type="match status" value="1"/>
</dbReference>
<dbReference type="InterPro" id="IPR036890">
    <property type="entry name" value="HATPase_C_sf"/>
</dbReference>
<keyword evidence="5" id="KW-0547">Nucleotide-binding</keyword>
<dbReference type="PANTHER" id="PTHR43065:SF10">
    <property type="entry name" value="PEROXIDE STRESS-ACTIVATED HISTIDINE KINASE MAK3"/>
    <property type="match status" value="1"/>
</dbReference>
<dbReference type="InterPro" id="IPR036097">
    <property type="entry name" value="HisK_dim/P_sf"/>
</dbReference>
<comment type="catalytic activity">
    <reaction evidence="1">
        <text>ATP + protein L-histidine = ADP + protein N-phospho-L-histidine.</text>
        <dbReference type="EC" id="2.7.13.3"/>
    </reaction>
</comment>
<dbReference type="CDD" id="cd00130">
    <property type="entry name" value="PAS"/>
    <property type="match status" value="1"/>
</dbReference>
<protein>
    <recommendedName>
        <fullName evidence="2">histidine kinase</fullName>
        <ecNumber evidence="2">2.7.13.3</ecNumber>
    </recommendedName>
</protein>
<evidence type="ECO:0000256" key="1">
    <source>
        <dbReference type="ARBA" id="ARBA00000085"/>
    </source>
</evidence>
<dbReference type="Pfam" id="PF00512">
    <property type="entry name" value="HisKA"/>
    <property type="match status" value="1"/>
</dbReference>
<keyword evidence="8" id="KW-0902">Two-component regulatory system</keyword>
<dbReference type="InterPro" id="IPR003594">
    <property type="entry name" value="HATPase_dom"/>
</dbReference>
<evidence type="ECO:0000259" key="9">
    <source>
        <dbReference type="PROSITE" id="PS50109"/>
    </source>
</evidence>
<feature type="domain" description="Histidine kinase" evidence="9">
    <location>
        <begin position="154"/>
        <end position="365"/>
    </location>
</feature>
<dbReference type="EMBL" id="RBZM01000010">
    <property type="protein sequence ID" value="RKP48096.1"/>
    <property type="molecule type" value="Genomic_DNA"/>
</dbReference>
<dbReference type="SUPFAM" id="SSF55874">
    <property type="entry name" value="ATPase domain of HSP90 chaperone/DNA topoisomerase II/histidine kinase"/>
    <property type="match status" value="1"/>
</dbReference>
<keyword evidence="7" id="KW-0067">ATP-binding</keyword>
<evidence type="ECO:0000256" key="7">
    <source>
        <dbReference type="ARBA" id="ARBA00022840"/>
    </source>
</evidence>
<dbReference type="Gene3D" id="3.30.565.10">
    <property type="entry name" value="Histidine kinase-like ATPase, C-terminal domain"/>
    <property type="match status" value="1"/>
</dbReference>
<evidence type="ECO:0000256" key="5">
    <source>
        <dbReference type="ARBA" id="ARBA00022741"/>
    </source>
</evidence>
<organism evidence="10 11">
    <name type="scientific">Cohnella endophytica</name>
    <dbReference type="NCBI Taxonomy" id="2419778"/>
    <lineage>
        <taxon>Bacteria</taxon>
        <taxon>Bacillati</taxon>
        <taxon>Bacillota</taxon>
        <taxon>Bacilli</taxon>
        <taxon>Bacillales</taxon>
        <taxon>Paenibacillaceae</taxon>
        <taxon>Cohnella</taxon>
    </lineage>
</organism>
<dbReference type="PRINTS" id="PR00344">
    <property type="entry name" value="BCTRLSENSOR"/>
</dbReference>
<dbReference type="Gene3D" id="1.10.287.130">
    <property type="match status" value="1"/>
</dbReference>
<dbReference type="CDD" id="cd00082">
    <property type="entry name" value="HisKA"/>
    <property type="match status" value="1"/>
</dbReference>
<dbReference type="InterPro" id="IPR035965">
    <property type="entry name" value="PAS-like_dom_sf"/>
</dbReference>
<name>A0A494XHM6_9BACL</name>